<gene>
    <name evidence="1" type="ORF">PQR66_09115</name>
</gene>
<accession>A0ABW8ZLJ7</accession>
<dbReference type="NCBIfam" id="TIGR03757">
    <property type="entry name" value="conj_TIGR03757"/>
    <property type="match status" value="1"/>
</dbReference>
<protein>
    <submittedName>
        <fullName evidence="1">TIGR03757 family integrating conjugative element protein</fullName>
    </submittedName>
</protein>
<comment type="caution">
    <text evidence="1">The sequence shown here is derived from an EMBL/GenBank/DDBJ whole genome shotgun (WGS) entry which is preliminary data.</text>
</comment>
<keyword evidence="2" id="KW-1185">Reference proteome</keyword>
<evidence type="ECO:0000313" key="1">
    <source>
        <dbReference type="EMBL" id="MFL9883183.1"/>
    </source>
</evidence>
<sequence length="115" mass="12585">MAPSVHVFSDHAHPVTNNATYPVIWLDAPAQLEAQLAVNLPKEAPTAALDIQQRLQQHPEFQHQLIAAYQGVVDAWNLGVTSLPAVVLDNRYVVYGEPDVAQAVTRIAAYRSAHP</sequence>
<reference evidence="1 2" key="1">
    <citation type="journal article" date="2024" name="Chem. Sci.">
        <title>Discovery of megapolipeptins by genome mining of a Burkholderiales bacteria collection.</title>
        <authorList>
            <person name="Paulo B.S."/>
            <person name="Recchia M.J.J."/>
            <person name="Lee S."/>
            <person name="Fergusson C.H."/>
            <person name="Romanowski S.B."/>
            <person name="Hernandez A."/>
            <person name="Krull N."/>
            <person name="Liu D.Y."/>
            <person name="Cavanagh H."/>
            <person name="Bos A."/>
            <person name="Gray C.A."/>
            <person name="Murphy B.T."/>
            <person name="Linington R.G."/>
            <person name="Eustaquio A.S."/>
        </authorList>
    </citation>
    <scope>NUCLEOTIDE SEQUENCE [LARGE SCALE GENOMIC DNA]</scope>
    <source>
        <strain evidence="1 2">RL16-012-BIC-B</strain>
    </source>
</reference>
<organism evidence="1 2">
    <name type="scientific">Paraburkholderia agricolaris</name>
    <dbReference type="NCBI Taxonomy" id="2152888"/>
    <lineage>
        <taxon>Bacteria</taxon>
        <taxon>Pseudomonadati</taxon>
        <taxon>Pseudomonadota</taxon>
        <taxon>Betaproteobacteria</taxon>
        <taxon>Burkholderiales</taxon>
        <taxon>Burkholderiaceae</taxon>
        <taxon>Paraburkholderia</taxon>
    </lineage>
</organism>
<dbReference type="InterPro" id="IPR011090">
    <property type="entry name" value="Integr_conj_element_PFL4709"/>
</dbReference>
<name>A0ABW8ZLJ7_9BURK</name>
<dbReference type="Proteomes" id="UP001629249">
    <property type="component" value="Unassembled WGS sequence"/>
</dbReference>
<dbReference type="EMBL" id="JAQQFN010000005">
    <property type="protein sequence ID" value="MFL9883183.1"/>
    <property type="molecule type" value="Genomic_DNA"/>
</dbReference>
<dbReference type="RefSeq" id="WP_408326337.1">
    <property type="nucleotide sequence ID" value="NZ_JAQQFH010000002.1"/>
</dbReference>
<proteinExistence type="predicted"/>
<dbReference type="Pfam" id="PF07511">
    <property type="entry name" value="DUF1525"/>
    <property type="match status" value="1"/>
</dbReference>
<evidence type="ECO:0000313" key="2">
    <source>
        <dbReference type="Proteomes" id="UP001629249"/>
    </source>
</evidence>